<feature type="transmembrane region" description="Helical" evidence="1">
    <location>
        <begin position="279"/>
        <end position="298"/>
    </location>
</feature>
<sequence length="308" mass="34377">MFWNILVVVLGLAMFEIISSVDNAIVNAHVLKTMPEKYRKIFLFWGLLFAVFVVRGLLPFLIVWMANPALTIGGVMTAIFSSDPQIKEYLTASKPLLLLGGGVYLFFVFLSWLFLEEKKYAFLVEDFIHRQGVWFYALSSIFTVLVVYISLKINPILALAATIGISAFFITDGFKKNAEEQEKKIMAGSGLSAWSKILYLEILDASFSIDGVIGAFAFTLSVPLILIGNGLGAFIIREFTIKGINLISKFAYLKNGAMYSIGMLGLLMVTESFGKEYPFWLAPLNMVILIIIFLGLSIKELRQTKAKL</sequence>
<dbReference type="EMBL" id="MNUV01000057">
    <property type="protein sequence ID" value="OIO06904.1"/>
    <property type="molecule type" value="Genomic_DNA"/>
</dbReference>
<evidence type="ECO:0000313" key="3">
    <source>
        <dbReference type="Proteomes" id="UP000182860"/>
    </source>
</evidence>
<proteinExistence type="predicted"/>
<evidence type="ECO:0008006" key="4">
    <source>
        <dbReference type="Google" id="ProtNLM"/>
    </source>
</evidence>
<feature type="transmembrane region" description="Helical" evidence="1">
    <location>
        <begin position="256"/>
        <end position="273"/>
    </location>
</feature>
<gene>
    <name evidence="2" type="ORF">AUJ35_03110</name>
</gene>
<dbReference type="PANTHER" id="PTHR30238:SF4">
    <property type="entry name" value="SLL1022 PROTEIN"/>
    <property type="match status" value="1"/>
</dbReference>
<keyword evidence="1" id="KW-0812">Transmembrane</keyword>
<dbReference type="Pfam" id="PF04332">
    <property type="entry name" value="DUF475"/>
    <property type="match status" value="1"/>
</dbReference>
<feature type="transmembrane region" description="Helical" evidence="1">
    <location>
        <begin position="96"/>
        <end position="115"/>
    </location>
</feature>
<dbReference type="PANTHER" id="PTHR30238">
    <property type="entry name" value="MEMBRANE BOUND PREDICTED REDOX MODULATOR"/>
    <property type="match status" value="1"/>
</dbReference>
<dbReference type="Proteomes" id="UP000182860">
    <property type="component" value="Unassembled WGS sequence"/>
</dbReference>
<feature type="transmembrane region" description="Helical" evidence="1">
    <location>
        <begin position="127"/>
        <end position="150"/>
    </location>
</feature>
<comment type="caution">
    <text evidence="2">The sequence shown here is derived from an EMBL/GenBank/DDBJ whole genome shotgun (WGS) entry which is preliminary data.</text>
</comment>
<feature type="transmembrane region" description="Helical" evidence="1">
    <location>
        <begin position="6"/>
        <end position="30"/>
    </location>
</feature>
<accession>A0A1J4T5Z0</accession>
<feature type="transmembrane region" description="Helical" evidence="1">
    <location>
        <begin position="156"/>
        <end position="174"/>
    </location>
</feature>
<name>A0A1J4T5Z0_9BACT</name>
<reference evidence="2 3" key="1">
    <citation type="journal article" date="2016" name="Environ. Microbiol.">
        <title>Genomic resolution of a cold subsurface aquifer community provides metabolic insights for novel microbes adapted to high CO concentrations.</title>
        <authorList>
            <person name="Probst A.J."/>
            <person name="Castelle C.J."/>
            <person name="Singh A."/>
            <person name="Brown C.T."/>
            <person name="Anantharaman K."/>
            <person name="Sharon I."/>
            <person name="Hug L.A."/>
            <person name="Burstein D."/>
            <person name="Emerson J.B."/>
            <person name="Thomas B.C."/>
            <person name="Banfield J.F."/>
        </authorList>
    </citation>
    <scope>NUCLEOTIDE SEQUENCE [LARGE SCALE GENOMIC DNA]</scope>
    <source>
        <strain evidence="2">CG1_02_41_21</strain>
    </source>
</reference>
<evidence type="ECO:0000313" key="2">
    <source>
        <dbReference type="EMBL" id="OIO06904.1"/>
    </source>
</evidence>
<organism evidence="2 3">
    <name type="scientific">Candidatus Falkowbacteria bacterium CG1_02_41_21</name>
    <dbReference type="NCBI Taxonomy" id="1805147"/>
    <lineage>
        <taxon>Bacteria</taxon>
        <taxon>Candidatus Falkowiibacteriota</taxon>
    </lineage>
</organism>
<dbReference type="InterPro" id="IPR007427">
    <property type="entry name" value="DUF475"/>
</dbReference>
<evidence type="ECO:0000256" key="1">
    <source>
        <dbReference type="SAM" id="Phobius"/>
    </source>
</evidence>
<dbReference type="NCBIfam" id="NF010612">
    <property type="entry name" value="PRK14013.1-2"/>
    <property type="match status" value="1"/>
</dbReference>
<feature type="transmembrane region" description="Helical" evidence="1">
    <location>
        <begin position="213"/>
        <end position="236"/>
    </location>
</feature>
<dbReference type="AlphaFoldDB" id="A0A1J4T5Z0"/>
<keyword evidence="1" id="KW-1133">Transmembrane helix</keyword>
<feature type="transmembrane region" description="Helical" evidence="1">
    <location>
        <begin position="42"/>
        <end position="66"/>
    </location>
</feature>
<keyword evidence="1" id="KW-0472">Membrane</keyword>
<protein>
    <recommendedName>
        <fullName evidence="4">Tellurium resistance protein TerC</fullName>
    </recommendedName>
</protein>